<evidence type="ECO:0000256" key="4">
    <source>
        <dbReference type="ARBA" id="ARBA00017099"/>
    </source>
</evidence>
<dbReference type="AlphaFoldDB" id="G3FND5"/>
<dbReference type="Gene3D" id="3.40.50.720">
    <property type="entry name" value="NAD(P)-binding Rossmann-like Domain"/>
    <property type="match status" value="1"/>
</dbReference>
<sequence>MGAAWLRAWLRRVVGVRAVPLQDYRLLVSRIRAKHRVERSRDRDRVADRFRAVACRERCGWREAERRGGFRVRILVTGRNGQVGWELCRALAPLGDVVACGRETADLSKPETLVALVASVKPDVIVNAAAYTAVDLAEEQEALAHRVNAESVGVLAQAARAHDALLVHYSTDYVFDGTSGVPYVETMPTSPVNAYGRTKLAGEQAIEAVAGDWLTLRTTWVYGARGRNFLRTMLRLSHERDTLRVVADQIGAPTSARMIADLTAHVVAHAQRERRAGQFESGLFHMTAAGATSWHGFASAIVDAARAARAEAVKTETVEPISSDAYPTPARRPANSILDNGKFDRRFMLQRLDWRQALALVIDDLGLEDR</sequence>
<comment type="similarity">
    <text evidence="2 6">Belongs to the dTDP-4-dehydrorhamnose reductase family.</text>
</comment>
<evidence type="ECO:0000256" key="6">
    <source>
        <dbReference type="RuleBase" id="RU364082"/>
    </source>
</evidence>
<dbReference type="InterPro" id="IPR029903">
    <property type="entry name" value="RmlD-like-bd"/>
</dbReference>
<comment type="catalytic activity">
    <reaction evidence="5 6">
        <text>dTDP-beta-L-rhamnose + NADP(+) = dTDP-4-dehydro-beta-L-rhamnose + NADPH + H(+)</text>
        <dbReference type="Rhea" id="RHEA:21796"/>
        <dbReference type="ChEBI" id="CHEBI:15378"/>
        <dbReference type="ChEBI" id="CHEBI:57510"/>
        <dbReference type="ChEBI" id="CHEBI:57783"/>
        <dbReference type="ChEBI" id="CHEBI:58349"/>
        <dbReference type="ChEBI" id="CHEBI:62830"/>
        <dbReference type="EC" id="1.1.1.133"/>
    </reaction>
</comment>
<dbReference type="InterPro" id="IPR036291">
    <property type="entry name" value="NAD(P)-bd_dom_sf"/>
</dbReference>
<evidence type="ECO:0000259" key="7">
    <source>
        <dbReference type="Pfam" id="PF04321"/>
    </source>
</evidence>
<dbReference type="CDD" id="cd05254">
    <property type="entry name" value="dTDP_HR_like_SDR_e"/>
    <property type="match status" value="1"/>
</dbReference>
<keyword evidence="6" id="KW-0560">Oxidoreductase</keyword>
<dbReference type="InterPro" id="IPR005913">
    <property type="entry name" value="dTDP_dehydrorham_reduct"/>
</dbReference>
<comment type="function">
    <text evidence="6">Catalyzes the reduction of dTDP-6-deoxy-L-lyxo-4-hexulose to yield dTDP-L-rhamnose.</text>
</comment>
<dbReference type="PANTHER" id="PTHR10491:SF4">
    <property type="entry name" value="METHIONINE ADENOSYLTRANSFERASE 2 SUBUNIT BETA"/>
    <property type="match status" value="1"/>
</dbReference>
<dbReference type="PANTHER" id="PTHR10491">
    <property type="entry name" value="DTDP-4-DEHYDRORHAMNOSE REDUCTASE"/>
    <property type="match status" value="1"/>
</dbReference>
<evidence type="ECO:0000256" key="5">
    <source>
        <dbReference type="ARBA" id="ARBA00048200"/>
    </source>
</evidence>
<comment type="pathway">
    <text evidence="1 6">Carbohydrate biosynthesis; dTDP-L-rhamnose biosynthesis.</text>
</comment>
<feature type="domain" description="RmlD-like substrate binding" evidence="7">
    <location>
        <begin position="73"/>
        <end position="365"/>
    </location>
</feature>
<gene>
    <name evidence="8" type="primary">rfbD</name>
    <name evidence="8" type="ORF">MSMB175_LPSb05</name>
</gene>
<dbReference type="NCBIfam" id="TIGR01214">
    <property type="entry name" value="rmlD"/>
    <property type="match status" value="1"/>
</dbReference>
<comment type="cofactor">
    <cofactor evidence="6">
        <name>Mg(2+)</name>
        <dbReference type="ChEBI" id="CHEBI:18420"/>
    </cofactor>
    <text evidence="6">Binds 1 Mg(2+) ion per monomer.</text>
</comment>
<protein>
    <recommendedName>
        <fullName evidence="4 6">dTDP-4-dehydrorhamnose reductase</fullName>
        <ecNumber evidence="3 6">1.1.1.133</ecNumber>
    </recommendedName>
</protein>
<dbReference type="Pfam" id="PF04321">
    <property type="entry name" value="RmlD_sub_bind"/>
    <property type="match status" value="1"/>
</dbReference>
<evidence type="ECO:0000256" key="3">
    <source>
        <dbReference type="ARBA" id="ARBA00012929"/>
    </source>
</evidence>
<dbReference type="GO" id="GO:0005829">
    <property type="term" value="C:cytosol"/>
    <property type="evidence" value="ECO:0007669"/>
    <property type="project" value="TreeGrafter"/>
</dbReference>
<proteinExistence type="inferred from homology"/>
<dbReference type="EMBL" id="JF745808">
    <property type="protein sequence ID" value="AEO78244.1"/>
    <property type="molecule type" value="Genomic_DNA"/>
</dbReference>
<organism evidence="8">
    <name type="scientific">Burkholderia sp. MSMB175</name>
    <dbReference type="NCBI Taxonomy" id="1086510"/>
    <lineage>
        <taxon>Bacteria</taxon>
        <taxon>Pseudomonadati</taxon>
        <taxon>Pseudomonadota</taxon>
        <taxon>Betaproteobacteria</taxon>
        <taxon>Burkholderiales</taxon>
        <taxon>Burkholderiaceae</taxon>
        <taxon>Burkholderia</taxon>
    </lineage>
</organism>
<dbReference type="Gene3D" id="3.90.25.10">
    <property type="entry name" value="UDP-galactose 4-epimerase, domain 1"/>
    <property type="match status" value="1"/>
</dbReference>
<keyword evidence="6" id="KW-0521">NADP</keyword>
<dbReference type="EC" id="1.1.1.133" evidence="3 6"/>
<dbReference type="SUPFAM" id="SSF51735">
    <property type="entry name" value="NAD(P)-binding Rossmann-fold domains"/>
    <property type="match status" value="1"/>
</dbReference>
<reference evidence="8" key="1">
    <citation type="journal article" date="2012" name="BMC Microbiol.">
        <title>Detection of Burkholderia pseudomallei O-antigen serotypes in near-neighbor species.</title>
        <authorList>
            <person name="Stone J.K."/>
            <person name="Mayo M."/>
            <person name="Grasso S.A."/>
            <person name="Ginther J.L."/>
            <person name="Warrington S.D."/>
            <person name="Allender C.J."/>
            <person name="Doyle A."/>
            <person name="Georgia S."/>
            <person name="Kaestli M."/>
            <person name="Broomall S.M."/>
            <person name="Karavis M.A."/>
            <person name="Insalaco J.M."/>
            <person name="Hubbard K.S."/>
            <person name="McNew L.A."/>
            <person name="Gibbons H.S."/>
            <person name="Currie B.J."/>
            <person name="Keim P."/>
            <person name="Tuanyok A."/>
        </authorList>
    </citation>
    <scope>NUCLEOTIDE SEQUENCE</scope>
    <source>
        <strain evidence="8">MSMB175</strain>
    </source>
</reference>
<accession>G3FND5</accession>
<name>G3FND5_9BURK</name>
<dbReference type="GO" id="GO:0008831">
    <property type="term" value="F:dTDP-4-dehydrorhamnose reductase activity"/>
    <property type="evidence" value="ECO:0007669"/>
    <property type="project" value="UniProtKB-EC"/>
</dbReference>
<evidence type="ECO:0000313" key="8">
    <source>
        <dbReference type="EMBL" id="AEO78244.1"/>
    </source>
</evidence>
<evidence type="ECO:0000256" key="2">
    <source>
        <dbReference type="ARBA" id="ARBA00010944"/>
    </source>
</evidence>
<evidence type="ECO:0000256" key="1">
    <source>
        <dbReference type="ARBA" id="ARBA00004781"/>
    </source>
</evidence>
<dbReference type="UniPathway" id="UPA00124"/>
<dbReference type="GO" id="GO:0019305">
    <property type="term" value="P:dTDP-rhamnose biosynthetic process"/>
    <property type="evidence" value="ECO:0007669"/>
    <property type="project" value="UniProtKB-UniPathway"/>
</dbReference>